<proteinExistence type="predicted"/>
<feature type="region of interest" description="Disordered" evidence="1">
    <location>
        <begin position="1"/>
        <end position="20"/>
    </location>
</feature>
<organism evidence="2 3">
    <name type="scientific">Powellomyces hirtus</name>
    <dbReference type="NCBI Taxonomy" id="109895"/>
    <lineage>
        <taxon>Eukaryota</taxon>
        <taxon>Fungi</taxon>
        <taxon>Fungi incertae sedis</taxon>
        <taxon>Chytridiomycota</taxon>
        <taxon>Chytridiomycota incertae sedis</taxon>
        <taxon>Chytridiomycetes</taxon>
        <taxon>Spizellomycetales</taxon>
        <taxon>Powellomycetaceae</taxon>
        <taxon>Powellomyces</taxon>
    </lineage>
</organism>
<feature type="compositionally biased region" description="Basic and acidic residues" evidence="1">
    <location>
        <begin position="1"/>
        <end position="10"/>
    </location>
</feature>
<comment type="caution">
    <text evidence="2">The sequence shown here is derived from an EMBL/GenBank/DDBJ whole genome shotgun (WGS) entry which is preliminary data.</text>
</comment>
<keyword evidence="3" id="KW-1185">Reference proteome</keyword>
<evidence type="ECO:0000313" key="3">
    <source>
        <dbReference type="Proteomes" id="UP000318582"/>
    </source>
</evidence>
<protein>
    <submittedName>
        <fullName evidence="2">Uncharacterized protein</fullName>
    </submittedName>
</protein>
<dbReference type="Proteomes" id="UP000318582">
    <property type="component" value="Unassembled WGS sequence"/>
</dbReference>
<sequence length="20" mass="2174">MSEHTRRQVGRETCTPGSAA</sequence>
<evidence type="ECO:0000313" key="2">
    <source>
        <dbReference type="EMBL" id="TPX58060.1"/>
    </source>
</evidence>
<dbReference type="EMBL" id="QEAQ01000042">
    <property type="protein sequence ID" value="TPX58060.1"/>
    <property type="molecule type" value="Genomic_DNA"/>
</dbReference>
<dbReference type="AlphaFoldDB" id="A0A507E4N3"/>
<reference evidence="2 3" key="1">
    <citation type="journal article" date="2019" name="Sci. Rep.">
        <title>Comparative genomics of chytrid fungi reveal insights into the obligate biotrophic and pathogenic lifestyle of Synchytrium endobioticum.</title>
        <authorList>
            <person name="van de Vossenberg B.T.L.H."/>
            <person name="Warris S."/>
            <person name="Nguyen H.D.T."/>
            <person name="van Gent-Pelzer M.P.E."/>
            <person name="Joly D.L."/>
            <person name="van de Geest H.C."/>
            <person name="Bonants P.J.M."/>
            <person name="Smith D.S."/>
            <person name="Levesque C.A."/>
            <person name="van der Lee T.A.J."/>
        </authorList>
    </citation>
    <scope>NUCLEOTIDE SEQUENCE [LARGE SCALE GENOMIC DNA]</scope>
    <source>
        <strain evidence="2 3">CBS 809.83</strain>
    </source>
</reference>
<accession>A0A507E4N3</accession>
<evidence type="ECO:0000256" key="1">
    <source>
        <dbReference type="SAM" id="MobiDB-lite"/>
    </source>
</evidence>
<name>A0A507E4N3_9FUNG</name>
<gene>
    <name evidence="2" type="ORF">PhCBS80983_g03386</name>
</gene>